<evidence type="ECO:0000313" key="8">
    <source>
        <dbReference type="Proteomes" id="UP000198925"/>
    </source>
</evidence>
<dbReference type="PANTHER" id="PTHR38097">
    <property type="match status" value="1"/>
</dbReference>
<evidence type="ECO:0000256" key="5">
    <source>
        <dbReference type="SAM" id="MobiDB-lite"/>
    </source>
</evidence>
<gene>
    <name evidence="7" type="ORF">SAMN04487779_10355</name>
</gene>
<comment type="subcellular location">
    <subcellularLocation>
        <location evidence="1">Cytoplasm</location>
        <location evidence="1">Nucleoid</location>
    </subcellularLocation>
</comment>
<proteinExistence type="inferred from homology"/>
<dbReference type="RefSeq" id="WP_143018312.1">
    <property type="nucleotide sequence ID" value="NZ_FMZX01000035.1"/>
</dbReference>
<evidence type="ECO:0000256" key="3">
    <source>
        <dbReference type="ARBA" id="ARBA00022490"/>
    </source>
</evidence>
<dbReference type="GO" id="GO:0003681">
    <property type="term" value="F:bent DNA binding"/>
    <property type="evidence" value="ECO:0007669"/>
    <property type="project" value="TreeGrafter"/>
</dbReference>
<dbReference type="PANTHER" id="PTHR38097:SF2">
    <property type="entry name" value="DNA-BINDING PROTEIN STPA"/>
    <property type="match status" value="1"/>
</dbReference>
<evidence type="ECO:0000313" key="7">
    <source>
        <dbReference type="EMBL" id="SDE41929.1"/>
    </source>
</evidence>
<feature type="region of interest" description="Disordered" evidence="5">
    <location>
        <begin position="76"/>
        <end position="148"/>
    </location>
</feature>
<organism evidence="7 8">
    <name type="scientific">Belnapia rosea</name>
    <dbReference type="NCBI Taxonomy" id="938405"/>
    <lineage>
        <taxon>Bacteria</taxon>
        <taxon>Pseudomonadati</taxon>
        <taxon>Pseudomonadota</taxon>
        <taxon>Alphaproteobacteria</taxon>
        <taxon>Acetobacterales</taxon>
        <taxon>Roseomonadaceae</taxon>
        <taxon>Belnapia</taxon>
    </lineage>
</organism>
<dbReference type="InterPro" id="IPR027444">
    <property type="entry name" value="H-NS_C_dom"/>
</dbReference>
<dbReference type="GO" id="GO:0000976">
    <property type="term" value="F:transcription cis-regulatory region binding"/>
    <property type="evidence" value="ECO:0007669"/>
    <property type="project" value="TreeGrafter"/>
</dbReference>
<accession>A0A1G7CRK0</accession>
<dbReference type="Proteomes" id="UP000198925">
    <property type="component" value="Unassembled WGS sequence"/>
</dbReference>
<dbReference type="Pfam" id="PF00816">
    <property type="entry name" value="Histone_HNS"/>
    <property type="match status" value="1"/>
</dbReference>
<keyword evidence="4" id="KW-0238">DNA-binding</keyword>
<feature type="compositionally biased region" description="Basic and acidic residues" evidence="5">
    <location>
        <begin position="128"/>
        <end position="138"/>
    </location>
</feature>
<dbReference type="EMBL" id="FMZX01000035">
    <property type="protein sequence ID" value="SDE41929.1"/>
    <property type="molecule type" value="Genomic_DNA"/>
</dbReference>
<dbReference type="InterPro" id="IPR037150">
    <property type="entry name" value="H-NS_C_dom_sf"/>
</dbReference>
<dbReference type="Gene3D" id="4.10.430.10">
    <property type="entry name" value="Histone-like protein H-NS, C-terminal domain"/>
    <property type="match status" value="1"/>
</dbReference>
<evidence type="ECO:0000256" key="4">
    <source>
        <dbReference type="ARBA" id="ARBA00023125"/>
    </source>
</evidence>
<keyword evidence="8" id="KW-1185">Reference proteome</keyword>
<keyword evidence="3" id="KW-0963">Cytoplasm</keyword>
<evidence type="ECO:0000259" key="6">
    <source>
        <dbReference type="SMART" id="SM00528"/>
    </source>
</evidence>
<sequence>MVDSERKRDAKGHFVQVGQESNSKAVLEMLDMLSVPALHEVIQRAEELRTQKLDGAKQEFLARVKAEAEGLGLSLADLAPAAQPARRGRKPREDKGTRASPPVKYRGPNGETWTGRGRQPNWLGEMEAQGRQRDEFLVDKGQQAEAAE</sequence>
<comment type="similarity">
    <text evidence="2">Belongs to the histone-like protein H-NS family.</text>
</comment>
<dbReference type="GO" id="GO:0032993">
    <property type="term" value="C:protein-DNA complex"/>
    <property type="evidence" value="ECO:0007669"/>
    <property type="project" value="TreeGrafter"/>
</dbReference>
<dbReference type="GO" id="GO:0003680">
    <property type="term" value="F:minor groove of adenine-thymine-rich DNA binding"/>
    <property type="evidence" value="ECO:0007669"/>
    <property type="project" value="TreeGrafter"/>
</dbReference>
<evidence type="ECO:0000256" key="2">
    <source>
        <dbReference type="ARBA" id="ARBA00010610"/>
    </source>
</evidence>
<dbReference type="SMART" id="SM00528">
    <property type="entry name" value="HNS"/>
    <property type="match status" value="1"/>
</dbReference>
<dbReference type="GO" id="GO:0001217">
    <property type="term" value="F:DNA-binding transcription repressor activity"/>
    <property type="evidence" value="ECO:0007669"/>
    <property type="project" value="TreeGrafter"/>
</dbReference>
<protein>
    <submittedName>
        <fullName evidence="7">Nucleoid protein H-NS</fullName>
    </submittedName>
</protein>
<name>A0A1G7CRK0_9PROT</name>
<evidence type="ECO:0000256" key="1">
    <source>
        <dbReference type="ARBA" id="ARBA00004453"/>
    </source>
</evidence>
<dbReference type="AlphaFoldDB" id="A0A1G7CRK0"/>
<dbReference type="GO" id="GO:0009295">
    <property type="term" value="C:nucleoid"/>
    <property type="evidence" value="ECO:0007669"/>
    <property type="project" value="UniProtKB-SubCell"/>
</dbReference>
<feature type="domain" description="DNA-binding protein H-NS-like C-terminal" evidence="6">
    <location>
        <begin position="95"/>
        <end position="138"/>
    </location>
</feature>
<dbReference type="GO" id="GO:0005829">
    <property type="term" value="C:cytosol"/>
    <property type="evidence" value="ECO:0007669"/>
    <property type="project" value="TreeGrafter"/>
</dbReference>
<dbReference type="SUPFAM" id="SSF81273">
    <property type="entry name" value="H-NS histone-like proteins"/>
    <property type="match status" value="1"/>
</dbReference>
<reference evidence="7 8" key="1">
    <citation type="submission" date="2016-10" db="EMBL/GenBank/DDBJ databases">
        <authorList>
            <person name="de Groot N.N."/>
        </authorList>
    </citation>
    <scope>NUCLEOTIDE SEQUENCE [LARGE SCALE GENOMIC DNA]</scope>
    <source>
        <strain evidence="7 8">CPCC 100156</strain>
    </source>
</reference>